<comment type="subcellular location">
    <subcellularLocation>
        <location evidence="4 5">Nucleus</location>
    </subcellularLocation>
</comment>
<feature type="DNA-binding region" description="Homeobox" evidence="4">
    <location>
        <begin position="60"/>
        <end position="119"/>
    </location>
</feature>
<dbReference type="InterPro" id="IPR052631">
    <property type="entry name" value="Paired_homeobox_Bicoid"/>
</dbReference>
<protein>
    <recommendedName>
        <fullName evidence="7">Homeobox domain-containing protein</fullName>
    </recommendedName>
</protein>
<keyword evidence="9" id="KW-1185">Reference proteome</keyword>
<sequence>MSRRGSLAISALLNEDTIDPLKNDQRFRSASLSPIKSSSTSPISSQHQEQQEILNQSQLSKAKRKRISPAQYNRLMEIFDQTDTPSSEIRENLAIELSMTKREVQVWFQNRRAKMNRSKNINNKKQRHASLIPYTNNFYHMKPRRSSAYSILENNNVYSPSLQQHHHHHHHHHQQQQQQQQQQFPPPPQPHHLQQQQPYPSNYNGRLYPIAPMPMSARHHNIAIHDETYSHPLQSRHYSPYQQRKPSAIDLLASAAEYVRTDRKEVNYSKT</sequence>
<proteinExistence type="predicted"/>
<keyword evidence="1 4" id="KW-0238">DNA-binding</keyword>
<dbReference type="Proteomes" id="UP000650833">
    <property type="component" value="Unassembled WGS sequence"/>
</dbReference>
<dbReference type="Pfam" id="PF00046">
    <property type="entry name" value="Homeodomain"/>
    <property type="match status" value="1"/>
</dbReference>
<feature type="region of interest" description="Disordered" evidence="6">
    <location>
        <begin position="161"/>
        <end position="208"/>
    </location>
</feature>
<evidence type="ECO:0000313" key="8">
    <source>
        <dbReference type="EMBL" id="KAG2189537.1"/>
    </source>
</evidence>
<evidence type="ECO:0000256" key="3">
    <source>
        <dbReference type="ARBA" id="ARBA00023242"/>
    </source>
</evidence>
<evidence type="ECO:0000256" key="5">
    <source>
        <dbReference type="RuleBase" id="RU000682"/>
    </source>
</evidence>
<dbReference type="GO" id="GO:0000981">
    <property type="term" value="F:DNA-binding transcription factor activity, RNA polymerase II-specific"/>
    <property type="evidence" value="ECO:0007669"/>
    <property type="project" value="InterPro"/>
</dbReference>
<evidence type="ECO:0000256" key="1">
    <source>
        <dbReference type="ARBA" id="ARBA00023125"/>
    </source>
</evidence>
<dbReference type="SUPFAM" id="SSF46689">
    <property type="entry name" value="Homeodomain-like"/>
    <property type="match status" value="1"/>
</dbReference>
<accession>A0A8H7QBP4</accession>
<dbReference type="InterPro" id="IPR017970">
    <property type="entry name" value="Homeobox_CS"/>
</dbReference>
<feature type="compositionally biased region" description="Low complexity" evidence="6">
    <location>
        <begin position="29"/>
        <end position="45"/>
    </location>
</feature>
<gene>
    <name evidence="8" type="ORF">INT46_007125</name>
</gene>
<dbReference type="GO" id="GO:1990837">
    <property type="term" value="F:sequence-specific double-stranded DNA binding"/>
    <property type="evidence" value="ECO:0007669"/>
    <property type="project" value="TreeGrafter"/>
</dbReference>
<dbReference type="CDD" id="cd00086">
    <property type="entry name" value="homeodomain"/>
    <property type="match status" value="1"/>
</dbReference>
<dbReference type="InterPro" id="IPR009057">
    <property type="entry name" value="Homeodomain-like_sf"/>
</dbReference>
<dbReference type="GO" id="GO:0005634">
    <property type="term" value="C:nucleus"/>
    <property type="evidence" value="ECO:0007669"/>
    <property type="project" value="UniProtKB-SubCell"/>
</dbReference>
<keyword evidence="2 4" id="KW-0371">Homeobox</keyword>
<dbReference type="EMBL" id="JAEPRC010001590">
    <property type="protein sequence ID" value="KAG2189537.1"/>
    <property type="molecule type" value="Genomic_DNA"/>
</dbReference>
<feature type="compositionally biased region" description="Basic residues" evidence="6">
    <location>
        <begin position="164"/>
        <end position="174"/>
    </location>
</feature>
<evidence type="ECO:0000313" key="9">
    <source>
        <dbReference type="Proteomes" id="UP000650833"/>
    </source>
</evidence>
<evidence type="ECO:0000256" key="4">
    <source>
        <dbReference type="PROSITE-ProRule" id="PRU00108"/>
    </source>
</evidence>
<dbReference type="PANTHER" id="PTHR46255:SF3">
    <property type="entry name" value="HOMEOBOX DOMAIN-CONTAINING PROTEIN"/>
    <property type="match status" value="1"/>
</dbReference>
<comment type="caution">
    <text evidence="8">The sequence shown here is derived from an EMBL/GenBank/DDBJ whole genome shotgun (WGS) entry which is preliminary data.</text>
</comment>
<feature type="compositionally biased region" description="Polar residues" evidence="6">
    <location>
        <begin position="46"/>
        <end position="60"/>
    </location>
</feature>
<dbReference type="Gene3D" id="1.10.10.60">
    <property type="entry name" value="Homeodomain-like"/>
    <property type="match status" value="1"/>
</dbReference>
<feature type="domain" description="Homeobox" evidence="7">
    <location>
        <begin position="58"/>
        <end position="118"/>
    </location>
</feature>
<dbReference type="PROSITE" id="PS50071">
    <property type="entry name" value="HOMEOBOX_2"/>
    <property type="match status" value="1"/>
</dbReference>
<dbReference type="AlphaFoldDB" id="A0A8H7QBP4"/>
<evidence type="ECO:0000256" key="6">
    <source>
        <dbReference type="SAM" id="MobiDB-lite"/>
    </source>
</evidence>
<keyword evidence="3 4" id="KW-0539">Nucleus</keyword>
<dbReference type="SMART" id="SM00389">
    <property type="entry name" value="HOX"/>
    <property type="match status" value="1"/>
</dbReference>
<name>A0A8H7QBP4_9FUNG</name>
<dbReference type="OrthoDB" id="6159439at2759"/>
<dbReference type="InterPro" id="IPR001356">
    <property type="entry name" value="HD"/>
</dbReference>
<dbReference type="PROSITE" id="PS00027">
    <property type="entry name" value="HOMEOBOX_1"/>
    <property type="match status" value="1"/>
</dbReference>
<organism evidence="8 9">
    <name type="scientific">Mucor plumbeus</name>
    <dbReference type="NCBI Taxonomy" id="97098"/>
    <lineage>
        <taxon>Eukaryota</taxon>
        <taxon>Fungi</taxon>
        <taxon>Fungi incertae sedis</taxon>
        <taxon>Mucoromycota</taxon>
        <taxon>Mucoromycotina</taxon>
        <taxon>Mucoromycetes</taxon>
        <taxon>Mucorales</taxon>
        <taxon>Mucorineae</taxon>
        <taxon>Mucoraceae</taxon>
        <taxon>Mucor</taxon>
    </lineage>
</organism>
<feature type="region of interest" description="Disordered" evidence="6">
    <location>
        <begin position="23"/>
        <end position="64"/>
    </location>
</feature>
<reference evidence="8" key="1">
    <citation type="submission" date="2020-12" db="EMBL/GenBank/DDBJ databases">
        <title>Metabolic potential, ecology and presence of endohyphal bacteria is reflected in genomic diversity of Mucoromycotina.</title>
        <authorList>
            <person name="Muszewska A."/>
            <person name="Okrasinska A."/>
            <person name="Steczkiewicz K."/>
            <person name="Drgas O."/>
            <person name="Orlowska M."/>
            <person name="Perlinska-Lenart U."/>
            <person name="Aleksandrzak-Piekarczyk T."/>
            <person name="Szatraj K."/>
            <person name="Zielenkiewicz U."/>
            <person name="Pilsyk S."/>
            <person name="Malc E."/>
            <person name="Mieczkowski P."/>
            <person name="Kruszewska J.S."/>
            <person name="Biernat P."/>
            <person name="Pawlowska J."/>
        </authorList>
    </citation>
    <scope>NUCLEOTIDE SEQUENCE</scope>
    <source>
        <strain evidence="8">CBS 226.32</strain>
    </source>
</reference>
<evidence type="ECO:0000259" key="7">
    <source>
        <dbReference type="PROSITE" id="PS50071"/>
    </source>
</evidence>
<dbReference type="PANTHER" id="PTHR46255">
    <property type="entry name" value="SHORT STATURE HOMEOBOX"/>
    <property type="match status" value="1"/>
</dbReference>
<evidence type="ECO:0000256" key="2">
    <source>
        <dbReference type="ARBA" id="ARBA00023155"/>
    </source>
</evidence>